<evidence type="ECO:0000313" key="1">
    <source>
        <dbReference type="EMBL" id="EKC37357.1"/>
    </source>
</evidence>
<sequence>MYYLPNQPIFETLPVIIKAKPPGQKKSYVLKYIAQILQIGTLKKSKYITPASSCICRILRCTILTKHYPNGVRTFKRGLKLGRRI</sequence>
<dbReference type="HOGENOM" id="CLU_2514854_0_0_1"/>
<dbReference type="InParanoid" id="K1QKS1"/>
<accession>K1QKS1</accession>
<reference evidence="1" key="1">
    <citation type="journal article" date="2012" name="Nature">
        <title>The oyster genome reveals stress adaptation and complexity of shell formation.</title>
        <authorList>
            <person name="Zhang G."/>
            <person name="Fang X."/>
            <person name="Guo X."/>
            <person name="Li L."/>
            <person name="Luo R."/>
            <person name="Xu F."/>
            <person name="Yang P."/>
            <person name="Zhang L."/>
            <person name="Wang X."/>
            <person name="Qi H."/>
            <person name="Xiong Z."/>
            <person name="Que H."/>
            <person name="Xie Y."/>
            <person name="Holland P.W."/>
            <person name="Paps J."/>
            <person name="Zhu Y."/>
            <person name="Wu F."/>
            <person name="Chen Y."/>
            <person name="Wang J."/>
            <person name="Peng C."/>
            <person name="Meng J."/>
            <person name="Yang L."/>
            <person name="Liu J."/>
            <person name="Wen B."/>
            <person name="Zhang N."/>
            <person name="Huang Z."/>
            <person name="Zhu Q."/>
            <person name="Feng Y."/>
            <person name="Mount A."/>
            <person name="Hedgecock D."/>
            <person name="Xu Z."/>
            <person name="Liu Y."/>
            <person name="Domazet-Loso T."/>
            <person name="Du Y."/>
            <person name="Sun X."/>
            <person name="Zhang S."/>
            <person name="Liu B."/>
            <person name="Cheng P."/>
            <person name="Jiang X."/>
            <person name="Li J."/>
            <person name="Fan D."/>
            <person name="Wang W."/>
            <person name="Fu W."/>
            <person name="Wang T."/>
            <person name="Wang B."/>
            <person name="Zhang J."/>
            <person name="Peng Z."/>
            <person name="Li Y."/>
            <person name="Li N."/>
            <person name="Wang J."/>
            <person name="Chen M."/>
            <person name="He Y."/>
            <person name="Tan F."/>
            <person name="Song X."/>
            <person name="Zheng Q."/>
            <person name="Huang R."/>
            <person name="Yang H."/>
            <person name="Du X."/>
            <person name="Chen L."/>
            <person name="Yang M."/>
            <person name="Gaffney P.M."/>
            <person name="Wang S."/>
            <person name="Luo L."/>
            <person name="She Z."/>
            <person name="Ming Y."/>
            <person name="Huang W."/>
            <person name="Zhang S."/>
            <person name="Huang B."/>
            <person name="Zhang Y."/>
            <person name="Qu T."/>
            <person name="Ni P."/>
            <person name="Miao G."/>
            <person name="Wang J."/>
            <person name="Wang Q."/>
            <person name="Steinberg C.E."/>
            <person name="Wang H."/>
            <person name="Li N."/>
            <person name="Qian L."/>
            <person name="Zhang G."/>
            <person name="Li Y."/>
            <person name="Yang H."/>
            <person name="Liu X."/>
            <person name="Wang J."/>
            <person name="Yin Y."/>
            <person name="Wang J."/>
        </authorList>
    </citation>
    <scope>NUCLEOTIDE SEQUENCE [LARGE SCALE GENOMIC DNA]</scope>
    <source>
        <strain evidence="1">05x7-T-G4-1.051#20</strain>
    </source>
</reference>
<proteinExistence type="predicted"/>
<gene>
    <name evidence="1" type="ORF">CGI_10023259</name>
</gene>
<dbReference type="EMBL" id="JH818716">
    <property type="protein sequence ID" value="EKC37357.1"/>
    <property type="molecule type" value="Genomic_DNA"/>
</dbReference>
<protein>
    <submittedName>
        <fullName evidence="1">Uncharacterized protein</fullName>
    </submittedName>
</protein>
<organism evidence="1">
    <name type="scientific">Magallana gigas</name>
    <name type="common">Pacific oyster</name>
    <name type="synonym">Crassostrea gigas</name>
    <dbReference type="NCBI Taxonomy" id="29159"/>
    <lineage>
        <taxon>Eukaryota</taxon>
        <taxon>Metazoa</taxon>
        <taxon>Spiralia</taxon>
        <taxon>Lophotrochozoa</taxon>
        <taxon>Mollusca</taxon>
        <taxon>Bivalvia</taxon>
        <taxon>Autobranchia</taxon>
        <taxon>Pteriomorphia</taxon>
        <taxon>Ostreida</taxon>
        <taxon>Ostreoidea</taxon>
        <taxon>Ostreidae</taxon>
        <taxon>Magallana</taxon>
    </lineage>
</organism>
<name>K1QKS1_MAGGI</name>
<dbReference type="AlphaFoldDB" id="K1QKS1"/>